<organism evidence="3 4">
    <name type="scientific">Aspergillus ruber (strain CBS 135680)</name>
    <dbReference type="NCBI Taxonomy" id="1388766"/>
    <lineage>
        <taxon>Eukaryota</taxon>
        <taxon>Fungi</taxon>
        <taxon>Dikarya</taxon>
        <taxon>Ascomycota</taxon>
        <taxon>Pezizomycotina</taxon>
        <taxon>Eurotiomycetes</taxon>
        <taxon>Eurotiomycetidae</taxon>
        <taxon>Eurotiales</taxon>
        <taxon>Aspergillaceae</taxon>
        <taxon>Aspergillus</taxon>
        <taxon>Aspergillus subgen. Aspergillus</taxon>
    </lineage>
</organism>
<proteinExistence type="predicted"/>
<dbReference type="EMBL" id="KK088414">
    <property type="protein sequence ID" value="EYE98052.1"/>
    <property type="molecule type" value="Genomic_DNA"/>
</dbReference>
<keyword evidence="2" id="KW-0812">Transmembrane</keyword>
<keyword evidence="2" id="KW-1133">Transmembrane helix</keyword>
<evidence type="ECO:0000256" key="2">
    <source>
        <dbReference type="SAM" id="Phobius"/>
    </source>
</evidence>
<protein>
    <submittedName>
        <fullName evidence="3">Uncharacterized protein</fullName>
    </submittedName>
</protein>
<dbReference type="Proteomes" id="UP000019804">
    <property type="component" value="Unassembled WGS sequence"/>
</dbReference>
<name>A0A017SMA8_ASPRC</name>
<feature type="region of interest" description="Disordered" evidence="1">
    <location>
        <begin position="80"/>
        <end position="120"/>
    </location>
</feature>
<sequence>MGSDRKIKCRRVPVLRGLEHWREEFCGAIRYIMLWYAMLYVKMIVMVGDIRAMYERAQMAVAVTVSNSDKGATGVANVAVSSPPKMKRKQSVEHEHPRANISVTMDDALTAPPRYNKDHK</sequence>
<dbReference type="AlphaFoldDB" id="A0A017SMA8"/>
<feature type="transmembrane region" description="Helical" evidence="2">
    <location>
        <begin position="28"/>
        <end position="48"/>
    </location>
</feature>
<evidence type="ECO:0000313" key="3">
    <source>
        <dbReference type="EMBL" id="EYE98052.1"/>
    </source>
</evidence>
<keyword evidence="2" id="KW-0472">Membrane</keyword>
<gene>
    <name evidence="3" type="ORF">EURHEDRAFT_520992</name>
</gene>
<dbReference type="RefSeq" id="XP_040641740.1">
    <property type="nucleotide sequence ID" value="XM_040786832.1"/>
</dbReference>
<evidence type="ECO:0000313" key="4">
    <source>
        <dbReference type="Proteomes" id="UP000019804"/>
    </source>
</evidence>
<dbReference type="HOGENOM" id="CLU_2049215_0_0_1"/>
<evidence type="ECO:0000256" key="1">
    <source>
        <dbReference type="SAM" id="MobiDB-lite"/>
    </source>
</evidence>
<dbReference type="GeneID" id="63701956"/>
<accession>A0A017SMA8</accession>
<keyword evidence="4" id="KW-1185">Reference proteome</keyword>
<reference evidence="4" key="1">
    <citation type="journal article" date="2014" name="Nat. Commun.">
        <title>Genomic adaptations of the halophilic Dead Sea filamentous fungus Eurotium rubrum.</title>
        <authorList>
            <person name="Kis-Papo T."/>
            <person name="Weig A.R."/>
            <person name="Riley R."/>
            <person name="Persoh D."/>
            <person name="Salamov A."/>
            <person name="Sun H."/>
            <person name="Lipzen A."/>
            <person name="Wasser S.P."/>
            <person name="Rambold G."/>
            <person name="Grigoriev I.V."/>
            <person name="Nevo E."/>
        </authorList>
    </citation>
    <scope>NUCLEOTIDE SEQUENCE [LARGE SCALE GENOMIC DNA]</scope>
    <source>
        <strain evidence="4">CBS 135680</strain>
    </source>
</reference>